<keyword evidence="3" id="KW-1185">Reference proteome</keyword>
<evidence type="ECO:0000256" key="1">
    <source>
        <dbReference type="SAM" id="MobiDB-lite"/>
    </source>
</evidence>
<protein>
    <submittedName>
        <fullName evidence="2">Uncharacterized protein</fullName>
    </submittedName>
</protein>
<dbReference type="AlphaFoldDB" id="A0ABD1ETK5"/>
<evidence type="ECO:0000313" key="3">
    <source>
        <dbReference type="Proteomes" id="UP001566132"/>
    </source>
</evidence>
<sequence>MSEGQPFIIDELLEFLENDENWSDIEVGSDSEEEEEGEHLMNGFDPENVYLNNIDERESDSDEHEHAPDLDPEALEDGLENESSDNENEEQEYESDDHQHVDDGNDDGEDPEVLLNGVEYQSSGNENEESDQEVELPVPN</sequence>
<organism evidence="2 3">
    <name type="scientific">Hypothenemus hampei</name>
    <name type="common">Coffee berry borer</name>
    <dbReference type="NCBI Taxonomy" id="57062"/>
    <lineage>
        <taxon>Eukaryota</taxon>
        <taxon>Metazoa</taxon>
        <taxon>Ecdysozoa</taxon>
        <taxon>Arthropoda</taxon>
        <taxon>Hexapoda</taxon>
        <taxon>Insecta</taxon>
        <taxon>Pterygota</taxon>
        <taxon>Neoptera</taxon>
        <taxon>Endopterygota</taxon>
        <taxon>Coleoptera</taxon>
        <taxon>Polyphaga</taxon>
        <taxon>Cucujiformia</taxon>
        <taxon>Curculionidae</taxon>
        <taxon>Scolytinae</taxon>
        <taxon>Hypothenemus</taxon>
    </lineage>
</organism>
<dbReference type="EMBL" id="JBDJPC010000005">
    <property type="protein sequence ID" value="KAL1500721.1"/>
    <property type="molecule type" value="Genomic_DNA"/>
</dbReference>
<feature type="compositionally biased region" description="Acidic residues" evidence="1">
    <location>
        <begin position="18"/>
        <end position="37"/>
    </location>
</feature>
<name>A0ABD1ETK5_HYPHA</name>
<gene>
    <name evidence="2" type="ORF">ABEB36_006168</name>
</gene>
<reference evidence="2 3" key="1">
    <citation type="submission" date="2024-05" db="EMBL/GenBank/DDBJ databases">
        <title>Genetic variation in Jamaican populations of the coffee berry borer (Hypothenemus hampei).</title>
        <authorList>
            <person name="Errbii M."/>
            <person name="Myrie A."/>
        </authorList>
    </citation>
    <scope>NUCLEOTIDE SEQUENCE [LARGE SCALE GENOMIC DNA]</scope>
    <source>
        <strain evidence="2">JA-Hopewell-2020-01-JO</strain>
        <tissue evidence="2">Whole body</tissue>
    </source>
</reference>
<proteinExistence type="predicted"/>
<feature type="compositionally biased region" description="Acidic residues" evidence="1">
    <location>
        <begin position="70"/>
        <end position="95"/>
    </location>
</feature>
<feature type="region of interest" description="Disordered" evidence="1">
    <location>
        <begin position="18"/>
        <end position="140"/>
    </location>
</feature>
<dbReference type="Proteomes" id="UP001566132">
    <property type="component" value="Unassembled WGS sequence"/>
</dbReference>
<accession>A0ABD1ETK5</accession>
<evidence type="ECO:0000313" key="2">
    <source>
        <dbReference type="EMBL" id="KAL1500721.1"/>
    </source>
</evidence>
<comment type="caution">
    <text evidence="2">The sequence shown here is derived from an EMBL/GenBank/DDBJ whole genome shotgun (WGS) entry which is preliminary data.</text>
</comment>